<keyword evidence="2" id="KW-1185">Reference proteome</keyword>
<evidence type="ECO:0000313" key="1">
    <source>
        <dbReference type="EMBL" id="TFK61549.1"/>
    </source>
</evidence>
<evidence type="ECO:0000313" key="2">
    <source>
        <dbReference type="Proteomes" id="UP000308600"/>
    </source>
</evidence>
<proteinExistence type="predicted"/>
<sequence>MYQAVCNTVTPFDNLFLNILMDYIERVMVKTVASQPLNSPQHFTKYEEYKPASLQNSSGAPTNLRGTTSWLSPGSSGVRLSLARPRAPRYSSNRHSTGPVQTYLVPVSAQFLFYIQTQRISKYLAITGPTSTLVVLLGDYSSVRFMILLVRMFRLKLERCTCPMYFPDSPFPLIRLPRSEDLQDGAVPLIVRNVSRIEAFN</sequence>
<protein>
    <submittedName>
        <fullName evidence="1">Uncharacterized protein</fullName>
    </submittedName>
</protein>
<dbReference type="EMBL" id="ML208650">
    <property type="protein sequence ID" value="TFK61549.1"/>
    <property type="molecule type" value="Genomic_DNA"/>
</dbReference>
<accession>A0ACD3A8B6</accession>
<dbReference type="Proteomes" id="UP000308600">
    <property type="component" value="Unassembled WGS sequence"/>
</dbReference>
<reference evidence="1 2" key="1">
    <citation type="journal article" date="2019" name="Nat. Ecol. Evol.">
        <title>Megaphylogeny resolves global patterns of mushroom evolution.</title>
        <authorList>
            <person name="Varga T."/>
            <person name="Krizsan K."/>
            <person name="Foldi C."/>
            <person name="Dima B."/>
            <person name="Sanchez-Garcia M."/>
            <person name="Sanchez-Ramirez S."/>
            <person name="Szollosi G.J."/>
            <person name="Szarkandi J.G."/>
            <person name="Papp V."/>
            <person name="Albert L."/>
            <person name="Andreopoulos W."/>
            <person name="Angelini C."/>
            <person name="Antonin V."/>
            <person name="Barry K.W."/>
            <person name="Bougher N.L."/>
            <person name="Buchanan P."/>
            <person name="Buyck B."/>
            <person name="Bense V."/>
            <person name="Catcheside P."/>
            <person name="Chovatia M."/>
            <person name="Cooper J."/>
            <person name="Damon W."/>
            <person name="Desjardin D."/>
            <person name="Finy P."/>
            <person name="Geml J."/>
            <person name="Haridas S."/>
            <person name="Hughes K."/>
            <person name="Justo A."/>
            <person name="Karasinski D."/>
            <person name="Kautmanova I."/>
            <person name="Kiss B."/>
            <person name="Kocsube S."/>
            <person name="Kotiranta H."/>
            <person name="LaButti K.M."/>
            <person name="Lechner B.E."/>
            <person name="Liimatainen K."/>
            <person name="Lipzen A."/>
            <person name="Lukacs Z."/>
            <person name="Mihaltcheva S."/>
            <person name="Morgado L.N."/>
            <person name="Niskanen T."/>
            <person name="Noordeloos M.E."/>
            <person name="Ohm R.A."/>
            <person name="Ortiz-Santana B."/>
            <person name="Ovrebo C."/>
            <person name="Racz N."/>
            <person name="Riley R."/>
            <person name="Savchenko A."/>
            <person name="Shiryaev A."/>
            <person name="Soop K."/>
            <person name="Spirin V."/>
            <person name="Szebenyi C."/>
            <person name="Tomsovsky M."/>
            <person name="Tulloss R.E."/>
            <person name="Uehling J."/>
            <person name="Grigoriev I.V."/>
            <person name="Vagvolgyi C."/>
            <person name="Papp T."/>
            <person name="Martin F.M."/>
            <person name="Miettinen O."/>
            <person name="Hibbett D.S."/>
            <person name="Nagy L.G."/>
        </authorList>
    </citation>
    <scope>NUCLEOTIDE SEQUENCE [LARGE SCALE GENOMIC DNA]</scope>
    <source>
        <strain evidence="1 2">NL-1719</strain>
    </source>
</reference>
<name>A0ACD3A8B6_9AGAR</name>
<gene>
    <name evidence="1" type="ORF">BDN72DRAFT_438672</name>
</gene>
<organism evidence="1 2">
    <name type="scientific">Pluteus cervinus</name>
    <dbReference type="NCBI Taxonomy" id="181527"/>
    <lineage>
        <taxon>Eukaryota</taxon>
        <taxon>Fungi</taxon>
        <taxon>Dikarya</taxon>
        <taxon>Basidiomycota</taxon>
        <taxon>Agaricomycotina</taxon>
        <taxon>Agaricomycetes</taxon>
        <taxon>Agaricomycetidae</taxon>
        <taxon>Agaricales</taxon>
        <taxon>Pluteineae</taxon>
        <taxon>Pluteaceae</taxon>
        <taxon>Pluteus</taxon>
    </lineage>
</organism>